<evidence type="ECO:0000256" key="2">
    <source>
        <dbReference type="ARBA" id="ARBA00023015"/>
    </source>
</evidence>
<evidence type="ECO:0000256" key="4">
    <source>
        <dbReference type="ARBA" id="ARBA00023163"/>
    </source>
</evidence>
<keyword evidence="4" id="KW-0804">Transcription</keyword>
<dbReference type="InterPro" id="IPR036388">
    <property type="entry name" value="WH-like_DNA-bd_sf"/>
</dbReference>
<dbReference type="PANTHER" id="PTHR30579">
    <property type="entry name" value="TRANSCRIPTIONAL REGULATOR"/>
    <property type="match status" value="1"/>
</dbReference>
<evidence type="ECO:0000256" key="1">
    <source>
        <dbReference type="ARBA" id="ARBA00009437"/>
    </source>
</evidence>
<keyword evidence="3" id="KW-0238">DNA-binding</keyword>
<dbReference type="NCBIfam" id="NF002964">
    <property type="entry name" value="PRK03635.1"/>
    <property type="match status" value="1"/>
</dbReference>
<dbReference type="EMBL" id="CP097636">
    <property type="protein sequence ID" value="URI10336.1"/>
    <property type="molecule type" value="Genomic_DNA"/>
</dbReference>
<dbReference type="InterPro" id="IPR005119">
    <property type="entry name" value="LysR_subst-bd"/>
</dbReference>
<accession>A0ABY4SAF6</accession>
<name>A0ABY4SAF6_AQUTE</name>
<dbReference type="Proteomes" id="UP001056201">
    <property type="component" value="Chromosome 2"/>
</dbReference>
<organism evidence="6 7">
    <name type="scientific">Aquincola tertiaricarbonis</name>
    <dbReference type="NCBI Taxonomy" id="391953"/>
    <lineage>
        <taxon>Bacteria</taxon>
        <taxon>Pseudomonadati</taxon>
        <taxon>Pseudomonadota</taxon>
        <taxon>Betaproteobacteria</taxon>
        <taxon>Burkholderiales</taxon>
        <taxon>Sphaerotilaceae</taxon>
        <taxon>Aquincola</taxon>
    </lineage>
</organism>
<dbReference type="SUPFAM" id="SSF53850">
    <property type="entry name" value="Periplasmic binding protein-like II"/>
    <property type="match status" value="1"/>
</dbReference>
<keyword evidence="7" id="KW-1185">Reference proteome</keyword>
<feature type="domain" description="HTH lysR-type" evidence="5">
    <location>
        <begin position="6"/>
        <end position="62"/>
    </location>
</feature>
<evidence type="ECO:0000256" key="3">
    <source>
        <dbReference type="ARBA" id="ARBA00023125"/>
    </source>
</evidence>
<protein>
    <submittedName>
        <fullName evidence="6">LysR family transcriptional regulator ArgP</fullName>
    </submittedName>
</protein>
<dbReference type="InterPro" id="IPR000847">
    <property type="entry name" value="LysR_HTH_N"/>
</dbReference>
<dbReference type="PANTHER" id="PTHR30579:SF2">
    <property type="entry name" value="HTH-TYPE TRANSCRIPTIONAL REGULATOR ARGP"/>
    <property type="match status" value="1"/>
</dbReference>
<dbReference type="Gene3D" id="3.40.190.290">
    <property type="match status" value="1"/>
</dbReference>
<dbReference type="SUPFAM" id="SSF46785">
    <property type="entry name" value="Winged helix' DNA-binding domain"/>
    <property type="match status" value="1"/>
</dbReference>
<dbReference type="RefSeq" id="WP_250198540.1">
    <property type="nucleotide sequence ID" value="NZ_CP097636.1"/>
</dbReference>
<evidence type="ECO:0000313" key="7">
    <source>
        <dbReference type="Proteomes" id="UP001056201"/>
    </source>
</evidence>
<gene>
    <name evidence="6" type="ORF">MW290_15070</name>
</gene>
<reference evidence="6" key="1">
    <citation type="submission" date="2022-05" db="EMBL/GenBank/DDBJ databases">
        <title>An RpoN-dependent PEP-CTERM gene is involved in floc formation of an Aquincola tertiaricarbonis strain.</title>
        <authorList>
            <person name="Qiu D."/>
            <person name="Xia M."/>
        </authorList>
    </citation>
    <scope>NUCLEOTIDE SEQUENCE</scope>
    <source>
        <strain evidence="6">RN12</strain>
    </source>
</reference>
<dbReference type="InterPro" id="IPR050176">
    <property type="entry name" value="LTTR"/>
</dbReference>
<evidence type="ECO:0000313" key="6">
    <source>
        <dbReference type="EMBL" id="URI10336.1"/>
    </source>
</evidence>
<dbReference type="InterPro" id="IPR017685">
    <property type="entry name" value="ArgP"/>
</dbReference>
<sequence>MNADAFDPAALACLVALSDTGSFAAAAQRLALTPSAVSQRMRALEAQWGQPLVVRTRPLDFTPSGAVLLRLARQWQSLAAEAARQLGADAAHGERVPISVNADSLATWVLPALDGLMQEGLGAGHGIDLRVDDQDFTHEALRGGTVLGCVSSLAAPMHGCSAERLGVMRYLAVASPGFVRRHMPHGLRAADLARLPMLVFNRKDSLAQRWAQQAFGLADLRLRERHVPATDAYAEAAERGWGIGMLAELQARPAITAGRLQAVLPEVHVDVTLYWHQWQLAGPHGGSLLARVGAALKQHAAKVLAPGDAGSQH</sequence>
<dbReference type="InterPro" id="IPR036390">
    <property type="entry name" value="WH_DNA-bd_sf"/>
</dbReference>
<keyword evidence="2" id="KW-0805">Transcription regulation</keyword>
<dbReference type="Gene3D" id="1.10.10.10">
    <property type="entry name" value="Winged helix-like DNA-binding domain superfamily/Winged helix DNA-binding domain"/>
    <property type="match status" value="1"/>
</dbReference>
<dbReference type="NCBIfam" id="TIGR03298">
    <property type="entry name" value="argP"/>
    <property type="match status" value="1"/>
</dbReference>
<dbReference type="PROSITE" id="PS50931">
    <property type="entry name" value="HTH_LYSR"/>
    <property type="match status" value="1"/>
</dbReference>
<proteinExistence type="inferred from homology"/>
<dbReference type="Pfam" id="PF03466">
    <property type="entry name" value="LysR_substrate"/>
    <property type="match status" value="1"/>
</dbReference>
<dbReference type="Pfam" id="PF00126">
    <property type="entry name" value="HTH_1"/>
    <property type="match status" value="1"/>
</dbReference>
<evidence type="ECO:0000259" key="5">
    <source>
        <dbReference type="PROSITE" id="PS50931"/>
    </source>
</evidence>
<comment type="similarity">
    <text evidence="1">Belongs to the LysR transcriptional regulatory family.</text>
</comment>